<feature type="compositionally biased region" description="Polar residues" evidence="5">
    <location>
        <begin position="22"/>
        <end position="38"/>
    </location>
</feature>
<name>A0A0D7AJ82_9AGAR</name>
<feature type="region of interest" description="Disordered" evidence="5">
    <location>
        <begin position="356"/>
        <end position="399"/>
    </location>
</feature>
<evidence type="ECO:0000256" key="2">
    <source>
        <dbReference type="ARBA" id="ARBA00022771"/>
    </source>
</evidence>
<evidence type="ECO:0000256" key="1">
    <source>
        <dbReference type="ARBA" id="ARBA00022723"/>
    </source>
</evidence>
<feature type="zinc finger region" description="C3H1-type" evidence="4">
    <location>
        <begin position="215"/>
        <end position="238"/>
    </location>
</feature>
<dbReference type="SMART" id="SM00356">
    <property type="entry name" value="ZnF_C3H1"/>
    <property type="match status" value="4"/>
</dbReference>
<dbReference type="Proteomes" id="UP000054144">
    <property type="component" value="Unassembled WGS sequence"/>
</dbReference>
<feature type="region of interest" description="Disordered" evidence="5">
    <location>
        <begin position="17"/>
        <end position="74"/>
    </location>
</feature>
<proteinExistence type="predicted"/>
<feature type="compositionally biased region" description="Low complexity" evidence="5">
    <location>
        <begin position="43"/>
        <end position="64"/>
    </location>
</feature>
<dbReference type="GO" id="GO:0005634">
    <property type="term" value="C:nucleus"/>
    <property type="evidence" value="ECO:0007669"/>
    <property type="project" value="TreeGrafter"/>
</dbReference>
<dbReference type="PANTHER" id="PTHR46156">
    <property type="entry name" value="CCCH ZINGC FINGER"/>
    <property type="match status" value="1"/>
</dbReference>
<evidence type="ECO:0000256" key="4">
    <source>
        <dbReference type="PROSITE-ProRule" id="PRU00723"/>
    </source>
</evidence>
<feature type="compositionally biased region" description="Acidic residues" evidence="5">
    <location>
        <begin position="362"/>
        <end position="378"/>
    </location>
</feature>
<feature type="domain" description="C3H1-type" evidence="6">
    <location>
        <begin position="239"/>
        <end position="266"/>
    </location>
</feature>
<dbReference type="Pfam" id="PF00642">
    <property type="entry name" value="zf-CCCH"/>
    <property type="match status" value="1"/>
</dbReference>
<sequence length="399" mass="44693">MHYLFVCPLDAASIDQRKNATQDHQPVNSFNRTNTYVNPSYKPPSRSYVRPQSSSSRSPTQERPSVPRSNSSHAKEVVIGGVAFEASSRSLVRKDGVTCFSRPHFPLISVVFKQVLVKQAPQPRPPFRSGAKNAPPHRLYKPKRSLRNRNMTLKNTRRPYQYVGNGVGSTSLTQTSRRRMTKKYSDKPCPRFTTTGSCNRGLTCSYQHDPAKIAVCWNFLQGNCPNTADSCHLSHDPTPERTPICLHFLNKGRCTRVNCPFPHVNVGPRQGVCRDFAVLGFCERGLECEHQHVRECPDFAENGTCRTKGCKLPHVIRANRNRKPPVTKTTEDGAADGEPQLFADDAQLGDEYISLTFHESESSGEDESGEEEEDDEVSGSEHDIAEIHTDDNDVMEVHV</sequence>
<dbReference type="InterPro" id="IPR000571">
    <property type="entry name" value="Znf_CCCH"/>
</dbReference>
<evidence type="ECO:0000256" key="5">
    <source>
        <dbReference type="SAM" id="MobiDB-lite"/>
    </source>
</evidence>
<dbReference type="EMBL" id="KN881647">
    <property type="protein sequence ID" value="KIY51920.1"/>
    <property type="molecule type" value="Genomic_DNA"/>
</dbReference>
<evidence type="ECO:0000313" key="8">
    <source>
        <dbReference type="Proteomes" id="UP000054144"/>
    </source>
</evidence>
<dbReference type="PANTHER" id="PTHR46156:SF1">
    <property type="entry name" value="ZINC FINGER CCCH DOMAIN-CONTAINING PROTEIN 3"/>
    <property type="match status" value="1"/>
</dbReference>
<feature type="domain" description="C3H1-type" evidence="6">
    <location>
        <begin position="183"/>
        <end position="211"/>
    </location>
</feature>
<feature type="zinc finger region" description="C3H1-type" evidence="4">
    <location>
        <begin position="239"/>
        <end position="266"/>
    </location>
</feature>
<feature type="compositionally biased region" description="Basic and acidic residues" evidence="5">
    <location>
        <begin position="379"/>
        <end position="399"/>
    </location>
</feature>
<accession>A0A0D7AJ82</accession>
<protein>
    <recommendedName>
        <fullName evidence="6">C3H1-type domain-containing protein</fullName>
    </recommendedName>
</protein>
<dbReference type="SUPFAM" id="SSF90229">
    <property type="entry name" value="CCCH zinc finger"/>
    <property type="match status" value="1"/>
</dbReference>
<gene>
    <name evidence="7" type="ORF">FISHEDRAFT_36338</name>
</gene>
<feature type="domain" description="C3H1-type" evidence="6">
    <location>
        <begin position="267"/>
        <end position="295"/>
    </location>
</feature>
<reference evidence="7 8" key="1">
    <citation type="journal article" date="2015" name="Fungal Genet. Biol.">
        <title>Evolution of novel wood decay mechanisms in Agaricales revealed by the genome sequences of Fistulina hepatica and Cylindrobasidium torrendii.</title>
        <authorList>
            <person name="Floudas D."/>
            <person name="Held B.W."/>
            <person name="Riley R."/>
            <person name="Nagy L.G."/>
            <person name="Koehler G."/>
            <person name="Ransdell A.S."/>
            <person name="Younus H."/>
            <person name="Chow J."/>
            <person name="Chiniquy J."/>
            <person name="Lipzen A."/>
            <person name="Tritt A."/>
            <person name="Sun H."/>
            <person name="Haridas S."/>
            <person name="LaButti K."/>
            <person name="Ohm R.A."/>
            <person name="Kues U."/>
            <person name="Blanchette R.A."/>
            <person name="Grigoriev I.V."/>
            <person name="Minto R.E."/>
            <person name="Hibbett D.S."/>
        </authorList>
    </citation>
    <scope>NUCLEOTIDE SEQUENCE [LARGE SCALE GENOMIC DNA]</scope>
    <source>
        <strain evidence="7 8">ATCC 64428</strain>
    </source>
</reference>
<dbReference type="GO" id="GO:0008270">
    <property type="term" value="F:zinc ion binding"/>
    <property type="evidence" value="ECO:0007669"/>
    <property type="project" value="UniProtKB-KW"/>
</dbReference>
<dbReference type="AlphaFoldDB" id="A0A0D7AJ82"/>
<feature type="region of interest" description="Disordered" evidence="5">
    <location>
        <begin position="160"/>
        <end position="186"/>
    </location>
</feature>
<keyword evidence="8" id="KW-1185">Reference proteome</keyword>
<evidence type="ECO:0000313" key="7">
    <source>
        <dbReference type="EMBL" id="KIY51920.1"/>
    </source>
</evidence>
<keyword evidence="2 4" id="KW-0863">Zinc-finger</keyword>
<dbReference type="InterPro" id="IPR036855">
    <property type="entry name" value="Znf_CCCH_sf"/>
</dbReference>
<organism evidence="7 8">
    <name type="scientific">Fistulina hepatica ATCC 64428</name>
    <dbReference type="NCBI Taxonomy" id="1128425"/>
    <lineage>
        <taxon>Eukaryota</taxon>
        <taxon>Fungi</taxon>
        <taxon>Dikarya</taxon>
        <taxon>Basidiomycota</taxon>
        <taxon>Agaricomycotina</taxon>
        <taxon>Agaricomycetes</taxon>
        <taxon>Agaricomycetidae</taxon>
        <taxon>Agaricales</taxon>
        <taxon>Fistulinaceae</taxon>
        <taxon>Fistulina</taxon>
    </lineage>
</organism>
<evidence type="ECO:0000256" key="3">
    <source>
        <dbReference type="ARBA" id="ARBA00022833"/>
    </source>
</evidence>
<feature type="domain" description="C3H1-type" evidence="6">
    <location>
        <begin position="215"/>
        <end position="238"/>
    </location>
</feature>
<keyword evidence="3 4" id="KW-0862">Zinc</keyword>
<feature type="zinc finger region" description="C3H1-type" evidence="4">
    <location>
        <begin position="267"/>
        <end position="295"/>
    </location>
</feature>
<evidence type="ECO:0000259" key="6">
    <source>
        <dbReference type="PROSITE" id="PS50103"/>
    </source>
</evidence>
<dbReference type="Gene3D" id="4.10.1000.10">
    <property type="entry name" value="Zinc finger, CCCH-type"/>
    <property type="match status" value="2"/>
</dbReference>
<dbReference type="PROSITE" id="PS50103">
    <property type="entry name" value="ZF_C3H1"/>
    <property type="match status" value="4"/>
</dbReference>
<feature type="zinc finger region" description="C3H1-type" evidence="4">
    <location>
        <begin position="183"/>
        <end position="211"/>
    </location>
</feature>
<dbReference type="OrthoDB" id="410307at2759"/>
<keyword evidence="1 4" id="KW-0479">Metal-binding</keyword>